<name>A0AAV1VLM5_9STRA</name>
<feature type="region of interest" description="Disordered" evidence="5">
    <location>
        <begin position="1359"/>
        <end position="1391"/>
    </location>
</feature>
<accession>A0AAV1VLM5</accession>
<evidence type="ECO:0000313" key="8">
    <source>
        <dbReference type="Proteomes" id="UP001162060"/>
    </source>
</evidence>
<feature type="repeat" description="ANK" evidence="4">
    <location>
        <begin position="291"/>
        <end position="323"/>
    </location>
</feature>
<dbReference type="InterPro" id="IPR036770">
    <property type="entry name" value="Ankyrin_rpt-contain_sf"/>
</dbReference>
<dbReference type="Proteomes" id="UP001162060">
    <property type="component" value="Unassembled WGS sequence"/>
</dbReference>
<dbReference type="Pfam" id="PF12796">
    <property type="entry name" value="Ank_2"/>
    <property type="match status" value="2"/>
</dbReference>
<evidence type="ECO:0000256" key="2">
    <source>
        <dbReference type="ARBA" id="ARBA00022737"/>
    </source>
</evidence>
<dbReference type="Pfam" id="PF04499">
    <property type="entry name" value="SAPS"/>
    <property type="match status" value="1"/>
</dbReference>
<evidence type="ECO:0000256" key="3">
    <source>
        <dbReference type="ARBA" id="ARBA00023043"/>
    </source>
</evidence>
<evidence type="ECO:0000256" key="5">
    <source>
        <dbReference type="SAM" id="MobiDB-lite"/>
    </source>
</evidence>
<feature type="compositionally biased region" description="Polar residues" evidence="5">
    <location>
        <begin position="1359"/>
        <end position="1370"/>
    </location>
</feature>
<feature type="repeat" description="ANK" evidence="4">
    <location>
        <begin position="258"/>
        <end position="290"/>
    </location>
</feature>
<protein>
    <recommendedName>
        <fullName evidence="6">PA domain-containing protein</fullName>
    </recommendedName>
</protein>
<proteinExistence type="inferred from homology"/>
<evidence type="ECO:0000256" key="1">
    <source>
        <dbReference type="ARBA" id="ARBA00006180"/>
    </source>
</evidence>
<dbReference type="Gene3D" id="3.50.30.30">
    <property type="match status" value="1"/>
</dbReference>
<feature type="compositionally biased region" description="Low complexity" evidence="5">
    <location>
        <begin position="1231"/>
        <end position="1247"/>
    </location>
</feature>
<dbReference type="InterPro" id="IPR003137">
    <property type="entry name" value="PA_domain"/>
</dbReference>
<comment type="caution">
    <text evidence="7">The sequence shown here is derived from an EMBL/GenBank/DDBJ whole genome shotgun (WGS) entry which is preliminary data.</text>
</comment>
<dbReference type="PANTHER" id="PTHR24173">
    <property type="entry name" value="ANKYRIN REPEAT CONTAINING"/>
    <property type="match status" value="1"/>
</dbReference>
<dbReference type="Gene3D" id="1.25.40.20">
    <property type="entry name" value="Ankyrin repeat-containing domain"/>
    <property type="match status" value="2"/>
</dbReference>
<dbReference type="InterPro" id="IPR002110">
    <property type="entry name" value="Ankyrin_rpt"/>
</dbReference>
<dbReference type="InterPro" id="IPR007587">
    <property type="entry name" value="SAPS"/>
</dbReference>
<evidence type="ECO:0000259" key="6">
    <source>
        <dbReference type="Pfam" id="PF02225"/>
    </source>
</evidence>
<dbReference type="PANTHER" id="PTHR24173:SF74">
    <property type="entry name" value="ANKYRIN REPEAT DOMAIN-CONTAINING PROTEIN 16"/>
    <property type="match status" value="1"/>
</dbReference>
<dbReference type="GO" id="GO:0019903">
    <property type="term" value="F:protein phosphatase binding"/>
    <property type="evidence" value="ECO:0007669"/>
    <property type="project" value="InterPro"/>
</dbReference>
<evidence type="ECO:0000256" key="4">
    <source>
        <dbReference type="PROSITE-ProRule" id="PRU00023"/>
    </source>
</evidence>
<dbReference type="Pfam" id="PF02225">
    <property type="entry name" value="PA"/>
    <property type="match status" value="1"/>
</dbReference>
<dbReference type="SUPFAM" id="SSF48403">
    <property type="entry name" value="Ankyrin repeat"/>
    <property type="match status" value="1"/>
</dbReference>
<organism evidence="7 8">
    <name type="scientific">Peronospora matthiolae</name>
    <dbReference type="NCBI Taxonomy" id="2874970"/>
    <lineage>
        <taxon>Eukaryota</taxon>
        <taxon>Sar</taxon>
        <taxon>Stramenopiles</taxon>
        <taxon>Oomycota</taxon>
        <taxon>Peronosporomycetes</taxon>
        <taxon>Peronosporales</taxon>
        <taxon>Peronosporaceae</taxon>
        <taxon>Peronospora</taxon>
    </lineage>
</organism>
<keyword evidence="2" id="KW-0677">Repeat</keyword>
<gene>
    <name evidence="7" type="ORF">PM001_LOCUS32360</name>
</gene>
<sequence length="1413" mass="155649">MGNEQSTSSGSRSDGIPFVCWQRSPKPQFVAAAEDIDANMHAQNSSTSAVSSYHFAEPCSYRYDRVSRVVTGTLVYTDPLKADGEIVNKTDMLGNIAIVERGGRVHFPDIVRRLLDLGVTGIVFIETTADNKQATQSLFDGFHSSGRQSVSIPIVLLSKYHADELLDDRPSRVSIELLWREQACKHVVPDDVYFGIQTAARAGDVELLRYLMKIDTSRNVVDNFPKAMTLCDAAENGHVDCIEVLHSLGVSLDEQKPTGVSPLMMACSVGNVEAARALLMFGASLDLEDVHGMTALMVATRDGRANCVRLLVKKGARVNLSRNRSRGTTALHIAARGGLEECCSILLEKGAELETPSPNSTTALMEAARAGNLGCVKVLVKAGASLTAKDRDGNTAEHIAMMAGHTGIEDYLREQAESESVRDHRRKIEETVAKQNSTLQDLLRIAKSSEMSVDILYREMLREHKSSSWLEQPRIIYEVFRLLTVPAASSEFDAVDDLNYGKYTVQHFCSEVALWYPPHIFQKGYKLVGGGWALNSADDYDVKTASGYLKVLFNFLCTADPLDEVLLVLFCKVVNHLVVNQSLGELIWRFLADEGRFVVPWLVCHIGLDSICDTLVWLLYSDMSEAGQHNVQKSGIFGCLFARLYSWQRTLGWGVGTSFQRDSVENICSLINYIIYPPSVYIMNNVATFVENADHSLPLITDQQFPLHHNELFKSLLVYLLNTTDVSFSTLLDLGFAEVCRQSTKGCTSLVVCEGGALSIVMMLMSTLGYHKKKRDVTGIEGLLKTVCVSLLTALIPRVEKFVMLCRAVVTSDVDALHALSTSFNPGSVKAVSAKGSALLHIITFLKRCVFLQSGDVDYQLANYGLMPCLLACYGSHPSNSMLHHELTDVIRFVLMDPDQKRLPSSPLLNSLFIEGANILDFVIQAYNKHMQYKGHMTTIANSIFTLTNTPNCRSGSVAITCQDVVRQYTSQHDKWVKFEHVIAEQNRVEMLPLGERNAPLCHGCLKLKQSAVEYVSATLTIAEAGEYCGHLETIFSGAASHYCKVTYTDEFITGFMYKKDKVHDHIPIPEPTRVSSFIQFPVPMPFHALTFTITFFGLCQVCDKLWYCDTLQSANWAQRMKWVIPTSVRKWYSFGVTEGPGSGAHGLQFSSKGYKSFIVLTDTWGRQEQWLHAMEDAIQNLATQAYRGNSESAMAIEIDNEVDAEELDVMRIREITAGLGGVGLVGVPTVVGSGPQSESSSHSSLVSEEDEKGARRRSNTLSSAGSDAEQLSGKSGDVDDQSRDASPQSREPLTMPILRSQSSIELACKENGLKSSGAQDDKVSGKSRRTLNLKRFQPDTQKFSEILCKLKIDPSLRSGNTRAPVSTPGNFVPFGQPRNAGSSHSGVDGRSAADLVGMRHVVSTPDLSRLQG</sequence>
<feature type="repeat" description="ANK" evidence="4">
    <location>
        <begin position="359"/>
        <end position="391"/>
    </location>
</feature>
<evidence type="ECO:0000313" key="7">
    <source>
        <dbReference type="EMBL" id="CAK7947210.1"/>
    </source>
</evidence>
<dbReference type="PROSITE" id="PS50297">
    <property type="entry name" value="ANK_REP_REGION"/>
    <property type="match status" value="4"/>
</dbReference>
<comment type="similarity">
    <text evidence="1">Belongs to the SAPS family.</text>
</comment>
<dbReference type="EMBL" id="CAKLBY020000378">
    <property type="protein sequence ID" value="CAK7947210.1"/>
    <property type="molecule type" value="Genomic_DNA"/>
</dbReference>
<dbReference type="SMART" id="SM00248">
    <property type="entry name" value="ANK"/>
    <property type="match status" value="7"/>
</dbReference>
<reference evidence="7" key="1">
    <citation type="submission" date="2024-01" db="EMBL/GenBank/DDBJ databases">
        <authorList>
            <person name="Webb A."/>
        </authorList>
    </citation>
    <scope>NUCLEOTIDE SEQUENCE</scope>
    <source>
        <strain evidence="7">Pm1</strain>
    </source>
</reference>
<feature type="domain" description="PA" evidence="6">
    <location>
        <begin position="70"/>
        <end position="165"/>
    </location>
</feature>
<feature type="region of interest" description="Disordered" evidence="5">
    <location>
        <begin position="1231"/>
        <end position="1302"/>
    </location>
</feature>
<feature type="repeat" description="ANK" evidence="4">
    <location>
        <begin position="326"/>
        <end position="358"/>
    </location>
</feature>
<dbReference type="PROSITE" id="PS50088">
    <property type="entry name" value="ANK_REPEAT"/>
    <property type="match status" value="4"/>
</dbReference>
<keyword evidence="3 4" id="KW-0040">ANK repeat</keyword>